<evidence type="ECO:0008006" key="4">
    <source>
        <dbReference type="Google" id="ProtNLM"/>
    </source>
</evidence>
<evidence type="ECO:0000313" key="3">
    <source>
        <dbReference type="Proteomes" id="UP000192333"/>
    </source>
</evidence>
<dbReference type="Proteomes" id="UP000192333">
    <property type="component" value="Chromosome I"/>
</dbReference>
<organism evidence="2 3">
    <name type="scientific">Aquiflexum balticum DSM 16537</name>
    <dbReference type="NCBI Taxonomy" id="758820"/>
    <lineage>
        <taxon>Bacteria</taxon>
        <taxon>Pseudomonadati</taxon>
        <taxon>Bacteroidota</taxon>
        <taxon>Cytophagia</taxon>
        <taxon>Cytophagales</taxon>
        <taxon>Cyclobacteriaceae</taxon>
        <taxon>Aquiflexum</taxon>
    </lineage>
</organism>
<keyword evidence="3" id="KW-1185">Reference proteome</keyword>
<evidence type="ECO:0000256" key="1">
    <source>
        <dbReference type="SAM" id="SignalP"/>
    </source>
</evidence>
<feature type="signal peptide" evidence="1">
    <location>
        <begin position="1"/>
        <end position="20"/>
    </location>
</feature>
<proteinExistence type="predicted"/>
<feature type="chain" id="PRO_5013275279" description="Por secretion system C-terminal sorting domain-containing protein" evidence="1">
    <location>
        <begin position="21"/>
        <end position="197"/>
    </location>
</feature>
<dbReference type="AlphaFoldDB" id="A0A1W2GYQ9"/>
<dbReference type="RefSeq" id="WP_084118698.1">
    <property type="nucleotide sequence ID" value="NZ_LT838813.1"/>
</dbReference>
<name>A0A1W2GYQ9_9BACT</name>
<reference evidence="3" key="1">
    <citation type="submission" date="2017-04" db="EMBL/GenBank/DDBJ databases">
        <authorList>
            <person name="Varghese N."/>
            <person name="Submissions S."/>
        </authorList>
    </citation>
    <scope>NUCLEOTIDE SEQUENCE [LARGE SCALE GENOMIC DNA]</scope>
    <source>
        <strain evidence="3">DSM 16537</strain>
    </source>
</reference>
<dbReference type="OrthoDB" id="838480at2"/>
<dbReference type="EMBL" id="LT838813">
    <property type="protein sequence ID" value="SMD41837.1"/>
    <property type="molecule type" value="Genomic_DNA"/>
</dbReference>
<evidence type="ECO:0000313" key="2">
    <source>
        <dbReference type="EMBL" id="SMD41837.1"/>
    </source>
</evidence>
<gene>
    <name evidence="2" type="ORF">SAMN00777080_0368</name>
</gene>
<sequence length="197" mass="22297">MKKVIIALIFAVGVSVSAMANTAGSEEPEKTAVSLKKVDQNKVQLFYGLHEESTILVKIFDENHFLVQKDRTVSKNAFAKYYDFSQLAPGIYKVELFSNNELVDEIEMDMRNIAAQPTVYSSLEKVDNNKYKLLVNSILASDMSVYIYSNDQLIHEEKFDNVTGFQKLYKMEGVSSNSKLEFFVKTSDGFKNLMAAK</sequence>
<keyword evidence="1" id="KW-0732">Signal</keyword>
<protein>
    <recommendedName>
        <fullName evidence="4">Por secretion system C-terminal sorting domain-containing protein</fullName>
    </recommendedName>
</protein>
<accession>A0A1W2GYQ9</accession>